<gene>
    <name evidence="1" type="ORF">EV420DRAFT_1343110</name>
</gene>
<dbReference type="EMBL" id="JAUEPS010000127">
    <property type="protein sequence ID" value="KAK0436343.1"/>
    <property type="molecule type" value="Genomic_DNA"/>
</dbReference>
<dbReference type="RefSeq" id="XP_060322265.1">
    <property type="nucleotide sequence ID" value="XM_060468948.1"/>
</dbReference>
<reference evidence="1" key="1">
    <citation type="submission" date="2023-06" db="EMBL/GenBank/DDBJ databases">
        <authorList>
            <consortium name="Lawrence Berkeley National Laboratory"/>
            <person name="Ahrendt S."/>
            <person name="Sahu N."/>
            <person name="Indic B."/>
            <person name="Wong-Bajracharya J."/>
            <person name="Merenyi Z."/>
            <person name="Ke H.-M."/>
            <person name="Monk M."/>
            <person name="Kocsube S."/>
            <person name="Drula E."/>
            <person name="Lipzen A."/>
            <person name="Balint B."/>
            <person name="Henrissat B."/>
            <person name="Andreopoulos B."/>
            <person name="Martin F.M."/>
            <person name="Harder C.B."/>
            <person name="Rigling D."/>
            <person name="Ford K.L."/>
            <person name="Foster G.D."/>
            <person name="Pangilinan J."/>
            <person name="Papanicolaou A."/>
            <person name="Barry K."/>
            <person name="LaButti K."/>
            <person name="Viragh M."/>
            <person name="Koriabine M."/>
            <person name="Yan M."/>
            <person name="Riley R."/>
            <person name="Champramary S."/>
            <person name="Plett K.L."/>
            <person name="Tsai I.J."/>
            <person name="Slot J."/>
            <person name="Sipos G."/>
            <person name="Plett J."/>
            <person name="Nagy L.G."/>
            <person name="Grigoriev I.V."/>
        </authorList>
    </citation>
    <scope>NUCLEOTIDE SEQUENCE</scope>
    <source>
        <strain evidence="1">CCBAS 213</strain>
    </source>
</reference>
<keyword evidence="2" id="KW-1185">Reference proteome</keyword>
<dbReference type="Proteomes" id="UP001175211">
    <property type="component" value="Unassembled WGS sequence"/>
</dbReference>
<sequence length="118" mass="13670">MRRTLEDSLTTKSSSLDLILSEQSKWYRDEITGTFDLDTFEITYLPPMKSVGNSTARLKADELLGDGQQQIVEHHRTENLCPLFSRSSLLYNPHRITTYVENMHRDLVLIRGARRLCL</sequence>
<evidence type="ECO:0000313" key="2">
    <source>
        <dbReference type="Proteomes" id="UP001175211"/>
    </source>
</evidence>
<comment type="caution">
    <text evidence="1">The sequence shown here is derived from an EMBL/GenBank/DDBJ whole genome shotgun (WGS) entry which is preliminary data.</text>
</comment>
<accession>A0AA39J596</accession>
<proteinExistence type="predicted"/>
<protein>
    <submittedName>
        <fullName evidence="1">Uncharacterized protein</fullName>
    </submittedName>
</protein>
<name>A0AA39J596_ARMTA</name>
<organism evidence="1 2">
    <name type="scientific">Armillaria tabescens</name>
    <name type="common">Ringless honey mushroom</name>
    <name type="synonym">Agaricus tabescens</name>
    <dbReference type="NCBI Taxonomy" id="1929756"/>
    <lineage>
        <taxon>Eukaryota</taxon>
        <taxon>Fungi</taxon>
        <taxon>Dikarya</taxon>
        <taxon>Basidiomycota</taxon>
        <taxon>Agaricomycotina</taxon>
        <taxon>Agaricomycetes</taxon>
        <taxon>Agaricomycetidae</taxon>
        <taxon>Agaricales</taxon>
        <taxon>Marasmiineae</taxon>
        <taxon>Physalacriaceae</taxon>
        <taxon>Desarmillaria</taxon>
    </lineage>
</organism>
<dbReference type="GeneID" id="85352496"/>
<evidence type="ECO:0000313" key="1">
    <source>
        <dbReference type="EMBL" id="KAK0436343.1"/>
    </source>
</evidence>
<dbReference type="AlphaFoldDB" id="A0AA39J596"/>